<dbReference type="SUPFAM" id="SSF48371">
    <property type="entry name" value="ARM repeat"/>
    <property type="match status" value="1"/>
</dbReference>
<dbReference type="FunCoup" id="A0A067MI82">
    <property type="interactions" value="944"/>
</dbReference>
<dbReference type="Gene3D" id="1.25.10.10">
    <property type="entry name" value="Leucine-rich Repeat Variant"/>
    <property type="match status" value="1"/>
</dbReference>
<dbReference type="Gene3D" id="3.30.200.20">
    <property type="entry name" value="Phosphorylase Kinase, domain 1"/>
    <property type="match status" value="1"/>
</dbReference>
<dbReference type="InParanoid" id="A0A067MI82"/>
<evidence type="ECO:0000313" key="3">
    <source>
        <dbReference type="Proteomes" id="UP000027195"/>
    </source>
</evidence>
<dbReference type="HOGENOM" id="CLU_010392_1_0_1"/>
<reference evidence="3" key="1">
    <citation type="journal article" date="2014" name="Proc. Natl. Acad. Sci. U.S.A.">
        <title>Extensive sampling of basidiomycete genomes demonstrates inadequacy of the white-rot/brown-rot paradigm for wood decay fungi.</title>
        <authorList>
            <person name="Riley R."/>
            <person name="Salamov A.A."/>
            <person name="Brown D.W."/>
            <person name="Nagy L.G."/>
            <person name="Floudas D."/>
            <person name="Held B.W."/>
            <person name="Levasseur A."/>
            <person name="Lombard V."/>
            <person name="Morin E."/>
            <person name="Otillar R."/>
            <person name="Lindquist E.A."/>
            <person name="Sun H."/>
            <person name="LaButti K.M."/>
            <person name="Schmutz J."/>
            <person name="Jabbour D."/>
            <person name="Luo H."/>
            <person name="Baker S.E."/>
            <person name="Pisabarro A.G."/>
            <person name="Walton J.D."/>
            <person name="Blanchette R.A."/>
            <person name="Henrissat B."/>
            <person name="Martin F."/>
            <person name="Cullen D."/>
            <person name="Hibbett D.S."/>
            <person name="Grigoriev I.V."/>
        </authorList>
    </citation>
    <scope>NUCLEOTIDE SEQUENCE [LARGE SCALE GENOMIC DNA]</scope>
    <source>
        <strain evidence="3">FD-172 SS1</strain>
    </source>
</reference>
<dbReference type="GO" id="GO:0005737">
    <property type="term" value="C:cytoplasm"/>
    <property type="evidence" value="ECO:0007669"/>
    <property type="project" value="TreeGrafter"/>
</dbReference>
<dbReference type="PROSITE" id="PS50011">
    <property type="entry name" value="PROTEIN_KINASE_DOM"/>
    <property type="match status" value="1"/>
</dbReference>
<dbReference type="Proteomes" id="UP000027195">
    <property type="component" value="Unassembled WGS sequence"/>
</dbReference>
<dbReference type="Pfam" id="PF07714">
    <property type="entry name" value="PK_Tyr_Ser-Thr"/>
    <property type="match status" value="1"/>
</dbReference>
<dbReference type="OrthoDB" id="447103at2759"/>
<dbReference type="EMBL" id="KL198033">
    <property type="protein sequence ID" value="KDQ15249.1"/>
    <property type="molecule type" value="Genomic_DNA"/>
</dbReference>
<dbReference type="STRING" id="930990.A0A067MI82"/>
<dbReference type="InterPro" id="IPR051177">
    <property type="entry name" value="CIK-Related_Protein"/>
</dbReference>
<feature type="domain" description="Protein kinase" evidence="1">
    <location>
        <begin position="1"/>
        <end position="299"/>
    </location>
</feature>
<dbReference type="PANTHER" id="PTHR12984">
    <property type="entry name" value="SCY1-RELATED S/T PROTEIN KINASE-LIKE"/>
    <property type="match status" value="1"/>
</dbReference>
<dbReference type="InterPro" id="IPR016024">
    <property type="entry name" value="ARM-type_fold"/>
</dbReference>
<dbReference type="GO" id="GO:0005524">
    <property type="term" value="F:ATP binding"/>
    <property type="evidence" value="ECO:0007669"/>
    <property type="project" value="InterPro"/>
</dbReference>
<gene>
    <name evidence="2" type="ORF">BOTBODRAFT_108853</name>
</gene>
<evidence type="ECO:0000259" key="1">
    <source>
        <dbReference type="PROSITE" id="PS50011"/>
    </source>
</evidence>
<evidence type="ECO:0000313" key="2">
    <source>
        <dbReference type="EMBL" id="KDQ15249.1"/>
    </source>
</evidence>
<accession>A0A067MI82</accession>
<dbReference type="InterPro" id="IPR011989">
    <property type="entry name" value="ARM-like"/>
</dbReference>
<name>A0A067MI82_BOTB1</name>
<protein>
    <recommendedName>
        <fullName evidence="1">Protein kinase domain-containing protein</fullName>
    </recommendedName>
</protein>
<dbReference type="GO" id="GO:0006409">
    <property type="term" value="P:tRNA export from nucleus"/>
    <property type="evidence" value="ECO:0007669"/>
    <property type="project" value="TreeGrafter"/>
</dbReference>
<dbReference type="PANTHER" id="PTHR12984:SF3">
    <property type="entry name" value="N-TERMINAL KINASE-LIKE PROTEIN"/>
    <property type="match status" value="1"/>
</dbReference>
<dbReference type="InterPro" id="IPR001245">
    <property type="entry name" value="Ser-Thr/Tyr_kinase_cat_dom"/>
</dbReference>
<sequence length="607" mass="66524">MDYLRNLGSAAASSLLQKSGITLPFSLGDKVSYYEGKTIWTLYEATKRDDSSPVSVFYFDASLPNHRNLLPLARNALRKLRTIRHPDVLKFIDVVDAENTIYIVTERVQPLGQVLQGWASKSERAKEDWLIWGLHRISVALAFVNDSCQSTHGNIRVDSVFTSSSGEWKLGGFDVLSNAKDDAAVLYTLGGLVPESNMYSAPEVKKSGWSVLKEQDPQTTDSYALGLLIHSVFNPTHPLPPTTQPPHPPPAPSSRGAIPTYVFPCFKRLLNPTPKSRLSPKSFLAIGMRELAGDGAGFFCDNRLVSVCVGLDSFSLGSESEKTALLRTLKESAENFPPEFAAHKVLPSLLSALEFGGASAATILPLVLQLGKLVPPGQYSATILGPLVKLFASPDRATRMALLDHLEEYADKLDKALVTDKVWPHLQTGFGDTVAVIREATVRSIILIAPKFSDRIMNNDLLRHLAKSQLDPEPSIRTNTCILLGRLAPSLGPNTKRKVLVPAFGRAIKDTFVHARVAGLMALMATVDCYDMDDLAGKVIPTMAFTLMDKEKLVRDQAFKAMEVFVSRLEAHAATMVGLLIRCSCARANCSSSRKRSLAQKVKQRRV</sequence>
<dbReference type="InterPro" id="IPR000719">
    <property type="entry name" value="Prot_kinase_dom"/>
</dbReference>
<keyword evidence="3" id="KW-1185">Reference proteome</keyword>
<proteinExistence type="predicted"/>
<organism evidence="2 3">
    <name type="scientific">Botryobasidium botryosum (strain FD-172 SS1)</name>
    <dbReference type="NCBI Taxonomy" id="930990"/>
    <lineage>
        <taxon>Eukaryota</taxon>
        <taxon>Fungi</taxon>
        <taxon>Dikarya</taxon>
        <taxon>Basidiomycota</taxon>
        <taxon>Agaricomycotina</taxon>
        <taxon>Agaricomycetes</taxon>
        <taxon>Cantharellales</taxon>
        <taxon>Botryobasidiaceae</taxon>
        <taxon>Botryobasidium</taxon>
    </lineage>
</organism>
<dbReference type="AlphaFoldDB" id="A0A067MI82"/>
<dbReference type="GO" id="GO:0004672">
    <property type="term" value="F:protein kinase activity"/>
    <property type="evidence" value="ECO:0007669"/>
    <property type="project" value="InterPro"/>
</dbReference>
<dbReference type="SUPFAM" id="SSF56112">
    <property type="entry name" value="Protein kinase-like (PK-like)"/>
    <property type="match status" value="1"/>
</dbReference>
<dbReference type="InterPro" id="IPR011009">
    <property type="entry name" value="Kinase-like_dom_sf"/>
</dbReference>
<dbReference type="Gene3D" id="1.10.510.10">
    <property type="entry name" value="Transferase(Phosphotransferase) domain 1"/>
    <property type="match status" value="1"/>
</dbReference>